<protein>
    <submittedName>
        <fullName evidence="6">Uncharacterized protein</fullName>
    </submittedName>
</protein>
<dbReference type="EMBL" id="WIXP02000007">
    <property type="protein sequence ID" value="KAF6208370.1"/>
    <property type="molecule type" value="Genomic_DNA"/>
</dbReference>
<evidence type="ECO:0000313" key="6">
    <source>
        <dbReference type="EMBL" id="KAF6208370.1"/>
    </source>
</evidence>
<comment type="caution">
    <text evidence="6">The sequence shown here is derived from an EMBL/GenBank/DDBJ whole genome shotgun (WGS) entry which is preliminary data.</text>
</comment>
<keyword evidence="3" id="KW-0812">Transmembrane</keyword>
<organism evidence="6 7">
    <name type="scientific">Apolygus lucorum</name>
    <name type="common">Small green plant bug</name>
    <name type="synonym">Lygocoris lucorum</name>
    <dbReference type="NCBI Taxonomy" id="248454"/>
    <lineage>
        <taxon>Eukaryota</taxon>
        <taxon>Metazoa</taxon>
        <taxon>Ecdysozoa</taxon>
        <taxon>Arthropoda</taxon>
        <taxon>Hexapoda</taxon>
        <taxon>Insecta</taxon>
        <taxon>Pterygota</taxon>
        <taxon>Neoptera</taxon>
        <taxon>Paraneoptera</taxon>
        <taxon>Hemiptera</taxon>
        <taxon>Heteroptera</taxon>
        <taxon>Panheteroptera</taxon>
        <taxon>Cimicomorpha</taxon>
        <taxon>Miridae</taxon>
        <taxon>Mirini</taxon>
        <taxon>Apolygus</taxon>
    </lineage>
</organism>
<reference evidence="6" key="1">
    <citation type="journal article" date="2021" name="Mol. Ecol. Resour.">
        <title>Apolygus lucorum genome provides insights into omnivorousness and mesophyll feeding.</title>
        <authorList>
            <person name="Liu Y."/>
            <person name="Liu H."/>
            <person name="Wang H."/>
            <person name="Huang T."/>
            <person name="Liu B."/>
            <person name="Yang B."/>
            <person name="Yin L."/>
            <person name="Li B."/>
            <person name="Zhang Y."/>
            <person name="Zhang S."/>
            <person name="Jiang F."/>
            <person name="Zhang X."/>
            <person name="Ren Y."/>
            <person name="Wang B."/>
            <person name="Wang S."/>
            <person name="Lu Y."/>
            <person name="Wu K."/>
            <person name="Fan W."/>
            <person name="Wang G."/>
        </authorList>
    </citation>
    <scope>NUCLEOTIDE SEQUENCE</scope>
    <source>
        <strain evidence="6">12Hb</strain>
    </source>
</reference>
<dbReference type="PANTHER" id="PTHR13674">
    <property type="entry name" value="GROWTH AND TRANSFORMATION-DEPENDENT PROTEIN"/>
    <property type="match status" value="1"/>
</dbReference>
<evidence type="ECO:0000256" key="4">
    <source>
        <dbReference type="ARBA" id="ARBA00022989"/>
    </source>
</evidence>
<dbReference type="PANTHER" id="PTHR13674:SF5">
    <property type="entry name" value="UPF0389 PROTEIN CG9231"/>
    <property type="match status" value="1"/>
</dbReference>
<evidence type="ECO:0000256" key="1">
    <source>
        <dbReference type="ARBA" id="ARBA00004167"/>
    </source>
</evidence>
<accession>A0A6A4JSA4</accession>
<keyword evidence="7" id="KW-1185">Reference proteome</keyword>
<sequence>MFRVFSRSHKNADQLVRTITKQRFYCNKSVEPATKTSSTVSEEQNHSVHRRMYSVTNFDKKVLVWVGRYKTTDEIPPTVPVETIERARNKGRIKFCNYMIVGTIVGCIFMAWSGKQAAKRGESLHQMNLDWHKAVKEGKA</sequence>
<evidence type="ECO:0000256" key="3">
    <source>
        <dbReference type="ARBA" id="ARBA00022692"/>
    </source>
</evidence>
<name>A0A6A4JSA4_APOLU</name>
<dbReference type="Pfam" id="PF06388">
    <property type="entry name" value="DUF1075"/>
    <property type="match status" value="1"/>
</dbReference>
<evidence type="ECO:0000313" key="7">
    <source>
        <dbReference type="Proteomes" id="UP000466442"/>
    </source>
</evidence>
<comment type="subcellular location">
    <subcellularLocation>
        <location evidence="1">Membrane</location>
        <topology evidence="1">Single-pass membrane protein</topology>
    </subcellularLocation>
</comment>
<dbReference type="GO" id="GO:0016020">
    <property type="term" value="C:membrane"/>
    <property type="evidence" value="ECO:0007669"/>
    <property type="project" value="UniProtKB-SubCell"/>
</dbReference>
<evidence type="ECO:0000256" key="2">
    <source>
        <dbReference type="ARBA" id="ARBA00007363"/>
    </source>
</evidence>
<dbReference type="AlphaFoldDB" id="A0A6A4JSA4"/>
<dbReference type="InterPro" id="IPR009432">
    <property type="entry name" value="DUF1075"/>
</dbReference>
<dbReference type="OrthoDB" id="8193498at2759"/>
<comment type="similarity">
    <text evidence="2">Belongs to the UPF0389 family.</text>
</comment>
<keyword evidence="5" id="KW-0472">Membrane</keyword>
<proteinExistence type="inferred from homology"/>
<evidence type="ECO:0000256" key="5">
    <source>
        <dbReference type="ARBA" id="ARBA00023136"/>
    </source>
</evidence>
<dbReference type="Proteomes" id="UP000466442">
    <property type="component" value="Unassembled WGS sequence"/>
</dbReference>
<gene>
    <name evidence="6" type="ORF">GE061_016824</name>
</gene>
<keyword evidence="4" id="KW-1133">Transmembrane helix</keyword>